<reference evidence="1 2" key="1">
    <citation type="submission" date="2019-01" db="EMBL/GenBank/DDBJ databases">
        <title>Genomes sequencing and comparative genomics of infectious freshwater microsporidia, Cucumispora dikerogammari and Thelohania contejeani.</title>
        <authorList>
            <person name="Cormier A."/>
            <person name="Giraud I."/>
            <person name="Wattier R."/>
            <person name="Teixeira M."/>
            <person name="Grandjean F."/>
            <person name="Rigaud T."/>
            <person name="Cordaux R."/>
        </authorList>
    </citation>
    <scope>NUCLEOTIDE SEQUENCE [LARGE SCALE GENOMIC DNA]</scope>
    <source>
        <strain evidence="1">T1</strain>
        <tissue evidence="1">Spores</tissue>
    </source>
</reference>
<protein>
    <submittedName>
        <fullName evidence="1">Uncharacterized protein</fullName>
    </submittedName>
</protein>
<gene>
    <name evidence="1" type="ORF">TCON_0769</name>
</gene>
<comment type="caution">
    <text evidence="1">The sequence shown here is derived from an EMBL/GenBank/DDBJ whole genome shotgun (WGS) entry which is preliminary data.</text>
</comment>
<dbReference type="Proteomes" id="UP001516464">
    <property type="component" value="Unassembled WGS sequence"/>
</dbReference>
<organism evidence="1 2">
    <name type="scientific">Astathelohania contejeani</name>
    <dbReference type="NCBI Taxonomy" id="164912"/>
    <lineage>
        <taxon>Eukaryota</taxon>
        <taxon>Fungi</taxon>
        <taxon>Fungi incertae sedis</taxon>
        <taxon>Microsporidia</taxon>
        <taxon>Astathelohaniidae</taxon>
        <taxon>Astathelohania</taxon>
    </lineage>
</organism>
<proteinExistence type="predicted"/>
<accession>A0ABQ7I0L9</accession>
<evidence type="ECO:0000313" key="1">
    <source>
        <dbReference type="EMBL" id="KAF7684026.1"/>
    </source>
</evidence>
<sequence>MIIFYFLIRIIQSIKIKNPIVKSEDIELLNKSIENYDNNNAQDVLDLIRTNNSLQKIIESYFYTINNENRFDHKYYIQLHEFQADDSSWIIKLYKLISLDKNFFKQNVLNVKCYFGVNFFILIMSTDLKFLNEFNDILIDIISNMISSKIQFNYNSLSFFSITDNNIRNIITDQLVENISKISHQELNRFSALKNKRPLFMIKWQRDSDVFKHMLKFNDNYEMIEELCLFRYVMHPIDTNVEIISDIFLSWYYIFSALTSDSRLEMHNCVSGEKFTKYIALIYNRINESEKMNKKMIVYFALLNKDIKNISKLFNWDYLYLMNNNDSLLYDILLKTNYEISDVDYNVFKFLFDEAVGEKKCYRTASIMNIIKYYNDNQDMKKKILKFLDKTEKEFIQIFVKSIFRKSNWLTADQFQVLKFLNLYDYKISIIFLNLIFNECKIHILSKNLSDQNQTINAFSWMIKLMFSNWGYLLATPNVDSNRLIITNNEIEMLQDDKYYEILTELNINESTSKKYNEVSIESIYKYMFSELLRKNMAPLIESITMIKKDVLTEKIEYLIFYINLFLLNCSKHDSLSKFFTMTDNEFLKSYLNSRKSLFSNLDDVIYEEMKKSDAKNQVFTLIHF</sequence>
<evidence type="ECO:0000313" key="2">
    <source>
        <dbReference type="Proteomes" id="UP001516464"/>
    </source>
</evidence>
<name>A0ABQ7I0L9_9MICR</name>
<dbReference type="EMBL" id="SBIQ01000033">
    <property type="protein sequence ID" value="KAF7684026.1"/>
    <property type="molecule type" value="Genomic_DNA"/>
</dbReference>
<keyword evidence="2" id="KW-1185">Reference proteome</keyword>